<dbReference type="SUPFAM" id="SSF51269">
    <property type="entry name" value="AFP III-like domain"/>
    <property type="match status" value="1"/>
</dbReference>
<evidence type="ECO:0000313" key="3">
    <source>
        <dbReference type="EMBL" id="TLS66672.1"/>
    </source>
</evidence>
<protein>
    <recommendedName>
        <fullName evidence="1">Flagella basal body P-ring formation protein FlgA</fullName>
    </recommendedName>
</protein>
<reference evidence="3 4" key="1">
    <citation type="journal article" date="2019" name="Appl. Environ. Microbiol.">
        <title>Environmental Evidence and Genomic Insight of Iron-oxidizing Bacteria Preference Towards More Corrosion Resistant Stainless Steel at Higher Salinities.</title>
        <authorList>
            <person name="Garrison C.E."/>
            <person name="Price K.A."/>
            <person name="Field E.K."/>
        </authorList>
    </citation>
    <scope>NUCLEOTIDE SEQUENCE [LARGE SCALE GENOMIC DNA]</scope>
    <source>
        <strain evidence="3 4">P3</strain>
    </source>
</reference>
<keyword evidence="3" id="KW-0966">Cell projection</keyword>
<dbReference type="Gene3D" id="3.90.1210.10">
    <property type="entry name" value="Antifreeze-like/N-acetylneuraminic acid synthase C-terminal domain"/>
    <property type="match status" value="1"/>
</dbReference>
<keyword evidence="3" id="KW-0282">Flagellum</keyword>
<accession>A0A5R9GRN1</accession>
<dbReference type="Gene3D" id="2.30.30.760">
    <property type="match status" value="1"/>
</dbReference>
<feature type="signal peptide" evidence="1">
    <location>
        <begin position="1"/>
        <end position="24"/>
    </location>
</feature>
<dbReference type="PANTHER" id="PTHR36307">
    <property type="entry name" value="FLAGELLA BASAL BODY P-RING FORMATION PROTEIN FLGA"/>
    <property type="match status" value="1"/>
</dbReference>
<comment type="function">
    <text evidence="1">Involved in the assembly process of the P-ring formation. It may associate with FlgF on the rod constituting a structure essential for the P-ring assembly or may act as a modulator protein for the P-ring assembly.</text>
</comment>
<dbReference type="OrthoDB" id="5293354at2"/>
<dbReference type="CDD" id="cd11614">
    <property type="entry name" value="SAF_CpaB_FlgA_like"/>
    <property type="match status" value="1"/>
</dbReference>
<gene>
    <name evidence="3" type="primary">flgA</name>
    <name evidence="3" type="ORF">FEF65_09105</name>
</gene>
<keyword evidence="1" id="KW-1005">Bacterial flagellum biogenesis</keyword>
<keyword evidence="1" id="KW-0732">Signal</keyword>
<dbReference type="InterPro" id="IPR017585">
    <property type="entry name" value="SAF_FlgA"/>
</dbReference>
<dbReference type="InterPro" id="IPR039246">
    <property type="entry name" value="Flagellar_FlgA"/>
</dbReference>
<feature type="domain" description="Flagella basal body P-ring formation protein FlgA SAF" evidence="2">
    <location>
        <begin position="102"/>
        <end position="224"/>
    </location>
</feature>
<evidence type="ECO:0000259" key="2">
    <source>
        <dbReference type="Pfam" id="PF13144"/>
    </source>
</evidence>
<organism evidence="3 4">
    <name type="scientific">Mariprofundus erugo</name>
    <dbReference type="NCBI Taxonomy" id="2528639"/>
    <lineage>
        <taxon>Bacteria</taxon>
        <taxon>Pseudomonadati</taxon>
        <taxon>Pseudomonadota</taxon>
        <taxon>Candidatius Mariprofundia</taxon>
        <taxon>Mariprofundales</taxon>
        <taxon>Mariprofundaceae</taxon>
        <taxon>Mariprofundus</taxon>
    </lineage>
</organism>
<dbReference type="Pfam" id="PF13144">
    <property type="entry name" value="ChapFlgA"/>
    <property type="match status" value="1"/>
</dbReference>
<name>A0A5R9GRN1_9PROT</name>
<dbReference type="InterPro" id="IPR036732">
    <property type="entry name" value="AFP_Neu5c_C_sf"/>
</dbReference>
<keyword evidence="3" id="KW-0969">Cilium</keyword>
<keyword evidence="1" id="KW-0574">Periplasm</keyword>
<comment type="similarity">
    <text evidence="1">Belongs to the FlgA family.</text>
</comment>
<dbReference type="PANTHER" id="PTHR36307:SF1">
    <property type="entry name" value="FLAGELLA BASAL BODY P-RING FORMATION PROTEIN FLGA"/>
    <property type="match status" value="1"/>
</dbReference>
<comment type="caution">
    <text evidence="3">The sequence shown here is derived from an EMBL/GenBank/DDBJ whole genome shotgun (WGS) entry which is preliminary data.</text>
</comment>
<dbReference type="AlphaFoldDB" id="A0A5R9GRN1"/>
<comment type="subcellular location">
    <subcellularLocation>
        <location evidence="1">Periplasm</location>
    </subcellularLocation>
</comment>
<dbReference type="GO" id="GO:0044780">
    <property type="term" value="P:bacterial-type flagellum assembly"/>
    <property type="evidence" value="ECO:0007669"/>
    <property type="project" value="InterPro"/>
</dbReference>
<feature type="chain" id="PRO_5024469094" description="Flagella basal body P-ring formation protein FlgA" evidence="1">
    <location>
        <begin position="25"/>
        <end position="231"/>
    </location>
</feature>
<dbReference type="RefSeq" id="WP_138239502.1">
    <property type="nucleotide sequence ID" value="NZ_VBRY01000008.1"/>
</dbReference>
<dbReference type="NCBIfam" id="TIGR03170">
    <property type="entry name" value="flgA_cterm"/>
    <property type="match status" value="1"/>
</dbReference>
<keyword evidence="4" id="KW-1185">Reference proteome</keyword>
<evidence type="ECO:0000313" key="4">
    <source>
        <dbReference type="Proteomes" id="UP000306585"/>
    </source>
</evidence>
<evidence type="ECO:0000256" key="1">
    <source>
        <dbReference type="RuleBase" id="RU362063"/>
    </source>
</evidence>
<sequence>MRRLTINALLLALCLPLLTIQLQAAEVDKAMQQSLSAFFNRGVVVQGATAELAGVDHWPEARGSMHWSLPLSLHGHPGRFSLIAEQGARRWYVSVRVRWMAEAIVTRKNIPARTLLTMDMMTKSRTDISGHSGNWWSDARELAGMRLNRPLAAGAVIQSNQVTMPPLVKRGDTVTIILEAGGLHIRAEGTALRSAIAGERIMVRNMRSKEIIQAVVEKAGLVRVSLNGGQG</sequence>
<proteinExistence type="inferred from homology"/>
<dbReference type="GO" id="GO:0042597">
    <property type="term" value="C:periplasmic space"/>
    <property type="evidence" value="ECO:0007669"/>
    <property type="project" value="UniProtKB-SubCell"/>
</dbReference>
<dbReference type="Proteomes" id="UP000306585">
    <property type="component" value="Unassembled WGS sequence"/>
</dbReference>
<dbReference type="EMBL" id="VBRY01000008">
    <property type="protein sequence ID" value="TLS66672.1"/>
    <property type="molecule type" value="Genomic_DNA"/>
</dbReference>